<feature type="compositionally biased region" description="Polar residues" evidence="14">
    <location>
        <begin position="412"/>
        <end position="423"/>
    </location>
</feature>
<feature type="region of interest" description="Disordered" evidence="14">
    <location>
        <begin position="531"/>
        <end position="619"/>
    </location>
</feature>
<evidence type="ECO:0000256" key="11">
    <source>
        <dbReference type="ARBA" id="ARBA00023157"/>
    </source>
</evidence>
<keyword evidence="13" id="KW-0349">Heme</keyword>
<dbReference type="PANTHER" id="PTHR21659">
    <property type="entry name" value="HYDROPHOBIC PROTEIN RCI2 LOW TEMPERATURE AND SALT RESPONSIVE PROTEIN LTI6 -RELATED"/>
    <property type="match status" value="1"/>
</dbReference>
<evidence type="ECO:0000313" key="17">
    <source>
        <dbReference type="EMBL" id="OOQ87855.1"/>
    </source>
</evidence>
<keyword evidence="12" id="KW-0449">Lipoprotein</keyword>
<sequence>MPFTASDICKIIFAIILPPLGVFLERGCGADLLINICLTILGWIPGVIHAFRCRMLLHPAYRILAAAFPLVVLSSASGSNDTSNAALWNVIPDCTKTCVENFIQGQYTSDECSSAEDIKCLCKTQTPIGLTLGEAALSCLYALCSEKDISSKGNSVYHVCDSVSGAIRETHATITATTFDPPSSTTTTADVTTTGVGTTSASGSQTKVGSSTSSLPTSTTSVSTPSDSGIAFQTTSSSSSIVSASATTSTESISTTPSDTTSSSPSNDGSSEHHVSSGTVIGVSVASGVAGCFIMGVVVFFCCKRWKQKNRTTRSNSDHDFFEIGGAMSEPPGFSRPSSRHSSPSPKPNPTGPSSCGYTSGHQEVSELPCTRTPTAQNPPTPATVMLVPNTEKPREKEPIGVAVSSGDEWESSPQTLTLTSQRTHAEPMAPQPAGLYPKPLRWSHRPVSGETLFEEDEFQQPRQNGSQRSESPHVMTGLPANPRAVKNGFPAQKYLRPPPQRLFPDQTLAIPSAHAVPSERALAPAFSATALRGSQASNPSSTAHNSSGSSHRNSTNTLLTTPFSTGQGRILSGMSTSKPNPAQTPSPRQPVTIAGRPGPGPATPSPPSNGLGLTPATEIVSRPRIVRRDDIKRVQIRSSPRPPSEVVVPYCPEDFWLERGRSRAPSSTASNGLPYPSEAFPGAVLYPRSPQKRPKDINEQRLQATGRSLTPSRRGQDLILRAKPMLESLPNELLVIIFSHISDLDTLKSIVLSSPVCHKAYLMVREELLNKILKRSYGEFLDLSEAIIAIRSEDLWLALHEEQAIALLDRWRRREEIRQSFPALAAQLYRPCDTDEIVKLLQFHKMLQFFLEDYTINLPRPSWIEPARWQQELPLAMSDVERCRLMRALCRLQIYSNVFGLPRDRKRPRVLASSFLSDEKSFRLFLGAMPPWEYHEMGCVWTYLQTKYDPVFRNMSTKFRDAMVNDQALTFMAPDFLYRVLQSTPILQRNLVLGNLDSTFHSVFDGRFPNWHQRIPFTDPADRHYVRHFEHFWSTLPPLEQPNLGWRKLGLVPHTPEQELEYALDRDSDQPLANEWSWGCALWDDARLKRWKAPLLEEGRGDAPLLLLTAA</sequence>
<dbReference type="GO" id="GO:0046872">
    <property type="term" value="F:metal ion binding"/>
    <property type="evidence" value="ECO:0007669"/>
    <property type="project" value="UniProtKB-UniRule"/>
</dbReference>
<keyword evidence="7 15" id="KW-0812">Transmembrane</keyword>
<evidence type="ECO:0000256" key="7">
    <source>
        <dbReference type="ARBA" id="ARBA00022692"/>
    </source>
</evidence>
<evidence type="ECO:0000256" key="3">
    <source>
        <dbReference type="ARBA" id="ARBA00009530"/>
    </source>
</evidence>
<dbReference type="InterPro" id="IPR008427">
    <property type="entry name" value="Extracellular_membr_CFEM_dom"/>
</dbReference>
<dbReference type="PROSITE" id="PS01309">
    <property type="entry name" value="UPF0057"/>
    <property type="match status" value="1"/>
</dbReference>
<evidence type="ECO:0000256" key="14">
    <source>
        <dbReference type="SAM" id="MobiDB-lite"/>
    </source>
</evidence>
<feature type="compositionally biased region" description="Polar residues" evidence="14">
    <location>
        <begin position="461"/>
        <end position="470"/>
    </location>
</feature>
<feature type="binding site" description="axial binding residue" evidence="13">
    <location>
        <position position="117"/>
    </location>
    <ligand>
        <name>heme</name>
        <dbReference type="ChEBI" id="CHEBI:30413"/>
    </ligand>
    <ligandPart>
        <name>Fe</name>
        <dbReference type="ChEBI" id="CHEBI:18248"/>
    </ligandPart>
</feature>
<feature type="transmembrane region" description="Helical" evidence="15">
    <location>
        <begin position="32"/>
        <end position="51"/>
    </location>
</feature>
<dbReference type="Pfam" id="PF01679">
    <property type="entry name" value="Pmp3"/>
    <property type="match status" value="1"/>
</dbReference>
<dbReference type="Pfam" id="PF05730">
    <property type="entry name" value="CFEM"/>
    <property type="match status" value="1"/>
</dbReference>
<feature type="region of interest" description="Disordered" evidence="14">
    <location>
        <begin position="313"/>
        <end position="444"/>
    </location>
</feature>
<evidence type="ECO:0000259" key="16">
    <source>
        <dbReference type="PROSITE" id="PS52012"/>
    </source>
</evidence>
<evidence type="ECO:0000256" key="5">
    <source>
        <dbReference type="ARBA" id="ARBA00022525"/>
    </source>
</evidence>
<evidence type="ECO:0000256" key="8">
    <source>
        <dbReference type="ARBA" id="ARBA00022729"/>
    </source>
</evidence>
<proteinExistence type="inferred from homology"/>
<feature type="region of interest" description="Disordered" evidence="14">
    <location>
        <begin position="457"/>
        <end position="504"/>
    </location>
</feature>
<comment type="subcellular location">
    <subcellularLocation>
        <location evidence="1">Membrane</location>
        <topology evidence="1">Lipid-anchor</topology>
        <topology evidence="1">GPI-anchor</topology>
    </subcellularLocation>
    <subcellularLocation>
        <location evidence="2">Secreted</location>
    </subcellularLocation>
</comment>
<organism evidence="17 18">
    <name type="scientific">Penicillium brasilianum</name>
    <dbReference type="NCBI Taxonomy" id="104259"/>
    <lineage>
        <taxon>Eukaryota</taxon>
        <taxon>Fungi</taxon>
        <taxon>Dikarya</taxon>
        <taxon>Ascomycota</taxon>
        <taxon>Pezizomycotina</taxon>
        <taxon>Eurotiomycetes</taxon>
        <taxon>Eurotiomycetidae</taxon>
        <taxon>Eurotiales</taxon>
        <taxon>Aspergillaceae</taxon>
        <taxon>Penicillium</taxon>
    </lineage>
</organism>
<dbReference type="EMBL" id="LJBN01000122">
    <property type="protein sequence ID" value="OOQ87855.1"/>
    <property type="molecule type" value="Genomic_DNA"/>
</dbReference>
<keyword evidence="8" id="KW-0732">Signal</keyword>
<comment type="caution">
    <text evidence="17">The sequence shown here is derived from an EMBL/GenBank/DDBJ whole genome shotgun (WGS) entry which is preliminary data.</text>
</comment>
<gene>
    <name evidence="17" type="ORF">PEBR_14924</name>
</gene>
<dbReference type="AlphaFoldDB" id="A0A1S9RQT6"/>
<dbReference type="Proteomes" id="UP000190744">
    <property type="component" value="Unassembled WGS sequence"/>
</dbReference>
<dbReference type="PANTHER" id="PTHR21659:SF116">
    <property type="entry name" value="PLASMA MEMBRANE PROTEOLIPID 3"/>
    <property type="match status" value="1"/>
</dbReference>
<feature type="compositionally biased region" description="Polar residues" evidence="14">
    <location>
        <begin position="553"/>
        <end position="582"/>
    </location>
</feature>
<feature type="compositionally biased region" description="Low complexity" evidence="14">
    <location>
        <begin position="331"/>
        <end position="344"/>
    </location>
</feature>
<dbReference type="SMART" id="SM00747">
    <property type="entry name" value="CFEM"/>
    <property type="match status" value="1"/>
</dbReference>
<evidence type="ECO:0000256" key="13">
    <source>
        <dbReference type="PROSITE-ProRule" id="PRU01356"/>
    </source>
</evidence>
<name>A0A1S9RQT6_PENBI</name>
<feature type="compositionally biased region" description="Low complexity" evidence="14">
    <location>
        <begin position="537"/>
        <end position="552"/>
    </location>
</feature>
<reference evidence="18" key="1">
    <citation type="submission" date="2015-09" db="EMBL/GenBank/DDBJ databases">
        <authorList>
            <person name="Fill T.P."/>
            <person name="Baretta J.F."/>
            <person name="de Almeida L.G."/>
            <person name="Rocha M."/>
            <person name="de Souza D.H."/>
            <person name="Malavazi I."/>
            <person name="Cerdeira L.T."/>
            <person name="Hong H."/>
            <person name="Samborskyy M."/>
            <person name="de Vasconcelos A.T."/>
            <person name="Leadlay P."/>
            <person name="Rodrigues-Filho E."/>
        </authorList>
    </citation>
    <scope>NUCLEOTIDE SEQUENCE [LARGE SCALE GENOMIC DNA]</scope>
    <source>
        <strain evidence="18">LaBioMMi 136</strain>
    </source>
</reference>
<protein>
    <recommendedName>
        <fullName evidence="16">CFEM domain-containing protein</fullName>
    </recommendedName>
</protein>
<comment type="similarity">
    <text evidence="4">Belongs to the RBT5 family.</text>
</comment>
<keyword evidence="11" id="KW-1015">Disulfide bond</keyword>
<comment type="caution">
    <text evidence="13">Lacks conserved residue(s) required for the propagation of feature annotation.</text>
</comment>
<keyword evidence="9 15" id="KW-1133">Transmembrane helix</keyword>
<dbReference type="PROSITE" id="PS52012">
    <property type="entry name" value="CFEM"/>
    <property type="match status" value="1"/>
</dbReference>
<evidence type="ECO:0000256" key="9">
    <source>
        <dbReference type="ARBA" id="ARBA00022989"/>
    </source>
</evidence>
<feature type="domain" description="CFEM" evidence="16">
    <location>
        <begin position="66"/>
        <end position="187"/>
    </location>
</feature>
<dbReference type="GO" id="GO:0005576">
    <property type="term" value="C:extracellular region"/>
    <property type="evidence" value="ECO:0007669"/>
    <property type="project" value="UniProtKB-SubCell"/>
</dbReference>
<feature type="region of interest" description="Disordered" evidence="14">
    <location>
        <begin position="687"/>
        <end position="709"/>
    </location>
</feature>
<feature type="compositionally biased region" description="Low complexity" evidence="14">
    <location>
        <begin position="241"/>
        <end position="269"/>
    </location>
</feature>
<keyword evidence="6" id="KW-0336">GPI-anchor</keyword>
<evidence type="ECO:0000256" key="12">
    <source>
        <dbReference type="ARBA" id="ARBA00023288"/>
    </source>
</evidence>
<dbReference type="GO" id="GO:0098552">
    <property type="term" value="C:side of membrane"/>
    <property type="evidence" value="ECO:0007669"/>
    <property type="project" value="UniProtKB-KW"/>
</dbReference>
<keyword evidence="6" id="KW-0325">Glycoprotein</keyword>
<feature type="region of interest" description="Disordered" evidence="14">
    <location>
        <begin position="177"/>
        <end position="229"/>
    </location>
</feature>
<keyword evidence="13" id="KW-0408">Iron</keyword>
<evidence type="ECO:0000256" key="6">
    <source>
        <dbReference type="ARBA" id="ARBA00022622"/>
    </source>
</evidence>
<evidence type="ECO:0000256" key="2">
    <source>
        <dbReference type="ARBA" id="ARBA00004613"/>
    </source>
</evidence>
<evidence type="ECO:0000256" key="10">
    <source>
        <dbReference type="ARBA" id="ARBA00023136"/>
    </source>
</evidence>
<evidence type="ECO:0000256" key="1">
    <source>
        <dbReference type="ARBA" id="ARBA00004589"/>
    </source>
</evidence>
<accession>A0A1S9RQT6</accession>
<keyword evidence="10 15" id="KW-0472">Membrane</keyword>
<evidence type="ECO:0000313" key="18">
    <source>
        <dbReference type="Proteomes" id="UP000190744"/>
    </source>
</evidence>
<evidence type="ECO:0000256" key="4">
    <source>
        <dbReference type="ARBA" id="ARBA00010031"/>
    </source>
</evidence>
<keyword evidence="5" id="KW-0964">Secreted</keyword>
<feature type="region of interest" description="Disordered" evidence="14">
    <location>
        <begin position="241"/>
        <end position="275"/>
    </location>
</feature>
<feature type="compositionally biased region" description="Polar residues" evidence="14">
    <location>
        <begin position="352"/>
        <end position="363"/>
    </location>
</feature>
<evidence type="ECO:0000256" key="15">
    <source>
        <dbReference type="SAM" id="Phobius"/>
    </source>
</evidence>
<dbReference type="InterPro" id="IPR000612">
    <property type="entry name" value="PMP3"/>
</dbReference>
<comment type="similarity">
    <text evidence="3">Belongs to the UPF0057 (PMP3) family.</text>
</comment>
<keyword evidence="13" id="KW-0479">Metal-binding</keyword>
<feature type="compositionally biased region" description="Pro residues" evidence="14">
    <location>
        <begin position="599"/>
        <end position="608"/>
    </location>
</feature>